<dbReference type="Gene3D" id="3.30.160.60">
    <property type="entry name" value="Classic Zinc Finger"/>
    <property type="match status" value="2"/>
</dbReference>
<keyword evidence="5" id="KW-0862">Zinc</keyword>
<feature type="domain" description="C2H2-type" evidence="8">
    <location>
        <begin position="100"/>
        <end position="125"/>
    </location>
</feature>
<evidence type="ECO:0000256" key="6">
    <source>
        <dbReference type="ARBA" id="ARBA00023242"/>
    </source>
</evidence>
<dbReference type="EMBL" id="ML996106">
    <property type="protein sequence ID" value="KAF2738880.1"/>
    <property type="molecule type" value="Genomic_DNA"/>
</dbReference>
<keyword evidence="6" id="KW-0539">Nucleus</keyword>
<evidence type="ECO:0000256" key="2">
    <source>
        <dbReference type="ARBA" id="ARBA00022723"/>
    </source>
</evidence>
<gene>
    <name evidence="9" type="ORF">EJ04DRAFT_428116</name>
</gene>
<keyword evidence="10" id="KW-1185">Reference proteome</keyword>
<evidence type="ECO:0000256" key="3">
    <source>
        <dbReference type="ARBA" id="ARBA00022737"/>
    </source>
</evidence>
<keyword evidence="2" id="KW-0479">Metal-binding</keyword>
<accession>A0A9P4R883</accession>
<comment type="subcellular location">
    <subcellularLocation>
        <location evidence="1">Nucleus</location>
    </subcellularLocation>
</comment>
<dbReference type="PANTHER" id="PTHR24406">
    <property type="entry name" value="TRANSCRIPTIONAL REPRESSOR CTCFL-RELATED"/>
    <property type="match status" value="1"/>
</dbReference>
<sequence>MNSKRDYSRSRDPPRQGWCGVCRLGFHDKSALLAHIKEMAGHDNYCNICHRVFVDRNGLKNHVDNTAGHTITCNACLFCFVDYNGLQNHLASKPGPGHSFVCTICMRAFADDEELERHLHLADRHVACLTCKVKFRSQAERDEHWKTTTKHRHCMEPGCLFDAPNEGTLKKHLRDDHYQCTACLVVFPSQSKLLKHLGAALKCPSLGVKVQGLSPEVKLIDVIGFINQTPTYTSASPLVSIEEQHSINCWACNQSYSKYSDMMSHLESGSCVKFPNPVQLTSFIGKHWFSPKYMDIGIHNQIRAETIIIDEVHRWVMDGILQPYICRSAECHHQFGRLSALIVHLEQGPCAWNVYDICLDATGRDFRAQFKIPELQN</sequence>
<dbReference type="GO" id="GO:0005634">
    <property type="term" value="C:nucleus"/>
    <property type="evidence" value="ECO:0007669"/>
    <property type="project" value="UniProtKB-SubCell"/>
</dbReference>
<reference evidence="9" key="1">
    <citation type="journal article" date="2020" name="Stud. Mycol.">
        <title>101 Dothideomycetes genomes: a test case for predicting lifestyles and emergence of pathogens.</title>
        <authorList>
            <person name="Haridas S."/>
            <person name="Albert R."/>
            <person name="Binder M."/>
            <person name="Bloem J."/>
            <person name="Labutti K."/>
            <person name="Salamov A."/>
            <person name="Andreopoulos B."/>
            <person name="Baker S."/>
            <person name="Barry K."/>
            <person name="Bills G."/>
            <person name="Bluhm B."/>
            <person name="Cannon C."/>
            <person name="Castanera R."/>
            <person name="Culley D."/>
            <person name="Daum C."/>
            <person name="Ezra D."/>
            <person name="Gonzalez J."/>
            <person name="Henrissat B."/>
            <person name="Kuo A."/>
            <person name="Liang C."/>
            <person name="Lipzen A."/>
            <person name="Lutzoni F."/>
            <person name="Magnuson J."/>
            <person name="Mondo S."/>
            <person name="Nolan M."/>
            <person name="Ohm R."/>
            <person name="Pangilinan J."/>
            <person name="Park H.-J."/>
            <person name="Ramirez L."/>
            <person name="Alfaro M."/>
            <person name="Sun H."/>
            <person name="Tritt A."/>
            <person name="Yoshinaga Y."/>
            <person name="Zwiers L.-H."/>
            <person name="Turgeon B."/>
            <person name="Goodwin S."/>
            <person name="Spatafora J."/>
            <person name="Crous P."/>
            <person name="Grigoriev I."/>
        </authorList>
    </citation>
    <scope>NUCLEOTIDE SEQUENCE</scope>
    <source>
        <strain evidence="9">CBS 125425</strain>
    </source>
</reference>
<name>A0A9P4R883_9PLEO</name>
<organism evidence="9 10">
    <name type="scientific">Polyplosphaeria fusca</name>
    <dbReference type="NCBI Taxonomy" id="682080"/>
    <lineage>
        <taxon>Eukaryota</taxon>
        <taxon>Fungi</taxon>
        <taxon>Dikarya</taxon>
        <taxon>Ascomycota</taxon>
        <taxon>Pezizomycotina</taxon>
        <taxon>Dothideomycetes</taxon>
        <taxon>Pleosporomycetidae</taxon>
        <taxon>Pleosporales</taxon>
        <taxon>Tetraplosphaeriaceae</taxon>
        <taxon>Polyplosphaeria</taxon>
    </lineage>
</organism>
<evidence type="ECO:0000313" key="9">
    <source>
        <dbReference type="EMBL" id="KAF2738880.1"/>
    </source>
</evidence>
<dbReference type="InterPro" id="IPR036236">
    <property type="entry name" value="Znf_C2H2_sf"/>
</dbReference>
<dbReference type="PROSITE" id="PS50157">
    <property type="entry name" value="ZINC_FINGER_C2H2_2"/>
    <property type="match status" value="1"/>
</dbReference>
<keyword evidence="3" id="KW-0677">Repeat</keyword>
<evidence type="ECO:0000259" key="8">
    <source>
        <dbReference type="PROSITE" id="PS50157"/>
    </source>
</evidence>
<keyword evidence="4 7" id="KW-0863">Zinc-finger</keyword>
<evidence type="ECO:0000313" key="10">
    <source>
        <dbReference type="Proteomes" id="UP000799444"/>
    </source>
</evidence>
<dbReference type="SMART" id="SM00355">
    <property type="entry name" value="ZnF_C2H2"/>
    <property type="match status" value="8"/>
</dbReference>
<dbReference type="SUPFAM" id="SSF57667">
    <property type="entry name" value="beta-beta-alpha zinc fingers"/>
    <property type="match status" value="1"/>
</dbReference>
<evidence type="ECO:0000256" key="4">
    <source>
        <dbReference type="ARBA" id="ARBA00022771"/>
    </source>
</evidence>
<dbReference type="AlphaFoldDB" id="A0A9P4R883"/>
<dbReference type="InterPro" id="IPR050888">
    <property type="entry name" value="ZnF_C2H2-type_TF"/>
</dbReference>
<dbReference type="InterPro" id="IPR013087">
    <property type="entry name" value="Znf_C2H2_type"/>
</dbReference>
<evidence type="ECO:0000256" key="7">
    <source>
        <dbReference type="PROSITE-ProRule" id="PRU00042"/>
    </source>
</evidence>
<protein>
    <recommendedName>
        <fullName evidence="8">C2H2-type domain-containing protein</fullName>
    </recommendedName>
</protein>
<evidence type="ECO:0000256" key="5">
    <source>
        <dbReference type="ARBA" id="ARBA00022833"/>
    </source>
</evidence>
<comment type="caution">
    <text evidence="9">The sequence shown here is derived from an EMBL/GenBank/DDBJ whole genome shotgun (WGS) entry which is preliminary data.</text>
</comment>
<dbReference type="Proteomes" id="UP000799444">
    <property type="component" value="Unassembled WGS sequence"/>
</dbReference>
<evidence type="ECO:0000256" key="1">
    <source>
        <dbReference type="ARBA" id="ARBA00004123"/>
    </source>
</evidence>
<proteinExistence type="predicted"/>
<dbReference type="OrthoDB" id="6105938at2759"/>
<dbReference type="GO" id="GO:0008270">
    <property type="term" value="F:zinc ion binding"/>
    <property type="evidence" value="ECO:0007669"/>
    <property type="project" value="UniProtKB-KW"/>
</dbReference>